<dbReference type="InterPro" id="IPR014729">
    <property type="entry name" value="Rossmann-like_a/b/a_fold"/>
</dbReference>
<dbReference type="SUPFAM" id="SSF52402">
    <property type="entry name" value="Adenine nucleotide alpha hydrolases-like"/>
    <property type="match status" value="1"/>
</dbReference>
<dbReference type="InterPro" id="IPR006016">
    <property type="entry name" value="UspA"/>
</dbReference>
<accession>M0CRT6</accession>
<evidence type="ECO:0000256" key="1">
    <source>
        <dbReference type="ARBA" id="ARBA00008791"/>
    </source>
</evidence>
<evidence type="ECO:0000259" key="2">
    <source>
        <dbReference type="Pfam" id="PF00582"/>
    </source>
</evidence>
<proteinExistence type="inferred from homology"/>
<protein>
    <submittedName>
        <fullName evidence="3">UspA domain-containing protein</fullName>
    </submittedName>
</protein>
<reference evidence="3 4" key="1">
    <citation type="journal article" date="2014" name="PLoS Genet.">
        <title>Phylogenetically driven sequencing of extremely halophilic archaea reveals strategies for static and dynamic osmo-response.</title>
        <authorList>
            <person name="Becker E.A."/>
            <person name="Seitzer P.M."/>
            <person name="Tritt A."/>
            <person name="Larsen D."/>
            <person name="Krusor M."/>
            <person name="Yao A.I."/>
            <person name="Wu D."/>
            <person name="Madern D."/>
            <person name="Eisen J.A."/>
            <person name="Darling A.E."/>
            <person name="Facciotti M.T."/>
        </authorList>
    </citation>
    <scope>NUCLEOTIDE SEQUENCE [LARGE SCALE GENOMIC DNA]</scope>
    <source>
        <strain evidence="3 4">JCM 13891</strain>
    </source>
</reference>
<gene>
    <name evidence="3" type="ORF">C477_00140</name>
</gene>
<comment type="caution">
    <text evidence="3">The sequence shown here is derived from an EMBL/GenBank/DDBJ whole genome shotgun (WGS) entry which is preliminary data.</text>
</comment>
<dbReference type="PATRIC" id="fig|1227488.3.peg.25"/>
<name>M0CRT6_9EURY</name>
<comment type="similarity">
    <text evidence="1">Belongs to the universal stress protein A family.</text>
</comment>
<dbReference type="Gene3D" id="3.40.50.620">
    <property type="entry name" value="HUPs"/>
    <property type="match status" value="1"/>
</dbReference>
<dbReference type="STRING" id="1227488.C477_00140"/>
<dbReference type="PRINTS" id="PR01438">
    <property type="entry name" value="UNVRSLSTRESS"/>
</dbReference>
<dbReference type="Proteomes" id="UP000011657">
    <property type="component" value="Unassembled WGS sequence"/>
</dbReference>
<dbReference type="PANTHER" id="PTHR46268">
    <property type="entry name" value="STRESS RESPONSE PROTEIN NHAX"/>
    <property type="match status" value="1"/>
</dbReference>
<evidence type="ECO:0000313" key="4">
    <source>
        <dbReference type="Proteomes" id="UP000011657"/>
    </source>
</evidence>
<dbReference type="PANTHER" id="PTHR46268:SF24">
    <property type="entry name" value="UNIVERSAL STRESS PROTEIN"/>
    <property type="match status" value="1"/>
</dbReference>
<sequence>MAGIHSAYMSLVVERSPMHVLVPIDGSEPARAAIEHAVTTFPDADITALHVVNPPMSTYRTDSHLHFERLVELEEERAETLFETAREVADEHGHEASLTTETVVGEPIRDIVGFAEENDVDQIVIGSHGRSGVSRVLLGSVAEQVVRRASMPVTVVR</sequence>
<feature type="domain" description="UspA" evidence="2">
    <location>
        <begin position="19"/>
        <end position="157"/>
    </location>
</feature>
<dbReference type="EMBL" id="AOIS01000003">
    <property type="protein sequence ID" value="ELZ24574.1"/>
    <property type="molecule type" value="Genomic_DNA"/>
</dbReference>
<keyword evidence="4" id="KW-1185">Reference proteome</keyword>
<dbReference type="CDD" id="cd00293">
    <property type="entry name" value="USP-like"/>
    <property type="match status" value="1"/>
</dbReference>
<evidence type="ECO:0000313" key="3">
    <source>
        <dbReference type="EMBL" id="ELZ24574.1"/>
    </source>
</evidence>
<dbReference type="InterPro" id="IPR006015">
    <property type="entry name" value="Universal_stress_UspA"/>
</dbReference>
<dbReference type="Pfam" id="PF00582">
    <property type="entry name" value="Usp"/>
    <property type="match status" value="1"/>
</dbReference>
<dbReference type="eggNOG" id="arCOG02053">
    <property type="taxonomic scope" value="Archaea"/>
</dbReference>
<organism evidence="3 4">
    <name type="scientific">Haloterrigena salina JCM 13891</name>
    <dbReference type="NCBI Taxonomy" id="1227488"/>
    <lineage>
        <taxon>Archaea</taxon>
        <taxon>Methanobacteriati</taxon>
        <taxon>Methanobacteriota</taxon>
        <taxon>Stenosarchaea group</taxon>
        <taxon>Halobacteria</taxon>
        <taxon>Halobacteriales</taxon>
        <taxon>Natrialbaceae</taxon>
        <taxon>Haloterrigena</taxon>
    </lineage>
</organism>
<dbReference type="AlphaFoldDB" id="M0CRT6"/>